<sequence>MSYQESKGILCMLLTWLWWKHQDLFQQVSHLQNHQSCIQNLHQATEQNH</sequence>
<protein>
    <submittedName>
        <fullName evidence="1">Uncharacterized protein</fullName>
    </submittedName>
</protein>
<proteinExistence type="predicted"/>
<reference evidence="1" key="1">
    <citation type="journal article" date="2015" name="Front. Microbiol.">
        <title>Combining genomic sequencing methods to explore viral diversity and reveal potential virus-host interactions.</title>
        <authorList>
            <person name="Chow C.E."/>
            <person name="Winget D.M."/>
            <person name="White R.A.III."/>
            <person name="Hallam S.J."/>
            <person name="Suttle C.A."/>
        </authorList>
    </citation>
    <scope>NUCLEOTIDE SEQUENCE</scope>
    <source>
        <strain evidence="1">Anoxic2_4</strain>
    </source>
</reference>
<dbReference type="EMBL" id="KR029588">
    <property type="protein sequence ID" value="AKH46974.1"/>
    <property type="molecule type" value="Genomic_DNA"/>
</dbReference>
<evidence type="ECO:0000313" key="1">
    <source>
        <dbReference type="EMBL" id="AKH46974.1"/>
    </source>
</evidence>
<accession>A0A0F7L346</accession>
<name>A0A0F7L346_9VIRU</name>
<organism evidence="1">
    <name type="scientific">uncultured marine virus</name>
    <dbReference type="NCBI Taxonomy" id="186617"/>
    <lineage>
        <taxon>Viruses</taxon>
        <taxon>environmental samples</taxon>
    </lineage>
</organism>
<reference evidence="1" key="2">
    <citation type="submission" date="2015-03" db="EMBL/GenBank/DDBJ databases">
        <authorList>
            <person name="Chow C.-E.T."/>
            <person name="Winget D.M."/>
            <person name="White R.A.III."/>
            <person name="Hallam S.J."/>
            <person name="Suttle C.A."/>
        </authorList>
    </citation>
    <scope>NUCLEOTIDE SEQUENCE</scope>
    <source>
        <strain evidence="1">Anoxic2_4</strain>
    </source>
</reference>